<evidence type="ECO:0000313" key="4">
    <source>
        <dbReference type="EMBL" id="KKG91305.1"/>
    </source>
</evidence>
<gene>
    <name evidence="1" type="ORF">DU33_14225</name>
    <name evidence="2" type="ORF">DU45_00270</name>
    <name evidence="5" type="ORF">DU56_00875</name>
    <name evidence="3" type="ORF">DU64_02670</name>
    <name evidence="4" type="ORF">DU66_05185</name>
    <name evidence="6" type="ORF">DU68_06765</name>
</gene>
<organism evidence="2 11">
    <name type="scientific">Methanosarcina mazei</name>
    <name type="common">Methanosarcina frisia</name>
    <dbReference type="NCBI Taxonomy" id="2209"/>
    <lineage>
        <taxon>Archaea</taxon>
        <taxon>Methanobacteriati</taxon>
        <taxon>Methanobacteriota</taxon>
        <taxon>Stenosarchaea group</taxon>
        <taxon>Methanomicrobia</taxon>
        <taxon>Methanosarcinales</taxon>
        <taxon>Methanosarcinaceae</taxon>
        <taxon>Methanosarcina</taxon>
    </lineage>
</organism>
<evidence type="ECO:0000313" key="5">
    <source>
        <dbReference type="EMBL" id="KKG98012.1"/>
    </source>
</evidence>
<dbReference type="EMBL" id="JJPV01000038">
    <property type="protein sequence ID" value="KKH01879.1"/>
    <property type="molecule type" value="Genomic_DNA"/>
</dbReference>
<dbReference type="EMBL" id="JJPI01000113">
    <property type="protein sequence ID" value="KKG52040.1"/>
    <property type="molecule type" value="Genomic_DNA"/>
</dbReference>
<dbReference type="AlphaFoldDB" id="A0A0F8IWF3"/>
<dbReference type="EMBL" id="JJPJ01000018">
    <property type="protein sequence ID" value="KKG66134.1"/>
    <property type="molecule type" value="Genomic_DNA"/>
</dbReference>
<evidence type="ECO:0000313" key="6">
    <source>
        <dbReference type="EMBL" id="KKH01879.1"/>
    </source>
</evidence>
<dbReference type="Proteomes" id="UP000034253">
    <property type="component" value="Unassembled WGS sequence"/>
</dbReference>
<dbReference type="Proteomes" id="UP000034468">
    <property type="component" value="Unassembled WGS sequence"/>
</dbReference>
<evidence type="ECO:0000313" key="2">
    <source>
        <dbReference type="EMBL" id="KKG61050.1"/>
    </source>
</evidence>
<dbReference type="PATRIC" id="fig|2209.42.peg.3149"/>
<evidence type="ECO:0000313" key="8">
    <source>
        <dbReference type="Proteomes" id="UP000034188"/>
    </source>
</evidence>
<evidence type="ECO:0000313" key="1">
    <source>
        <dbReference type="EMBL" id="KKG52040.1"/>
    </source>
</evidence>
<dbReference type="EMBL" id="JJPW01000095">
    <property type="protein sequence ID" value="KKG98012.1"/>
    <property type="molecule type" value="Genomic_DNA"/>
</dbReference>
<protein>
    <submittedName>
        <fullName evidence="2">Uncharacterized protein</fullName>
    </submittedName>
</protein>
<dbReference type="EMBL" id="JJPK01000070">
    <property type="protein sequence ID" value="KKG61050.1"/>
    <property type="molecule type" value="Genomic_DNA"/>
</dbReference>
<proteinExistence type="predicted"/>
<dbReference type="Proteomes" id="UP000033835">
    <property type="component" value="Unassembled WGS sequence"/>
</dbReference>
<evidence type="ECO:0000313" key="10">
    <source>
        <dbReference type="Proteomes" id="UP000034468"/>
    </source>
</evidence>
<evidence type="ECO:0000313" key="3">
    <source>
        <dbReference type="EMBL" id="KKG66134.1"/>
    </source>
</evidence>
<name>A0A0F8IWF3_METMZ</name>
<dbReference type="Proteomes" id="UP000034188">
    <property type="component" value="Unassembled WGS sequence"/>
</dbReference>
<evidence type="ECO:0000313" key="11">
    <source>
        <dbReference type="Proteomes" id="UP000034566"/>
    </source>
</evidence>
<accession>A0A0F8IWF3</accession>
<reference evidence="7 8" key="1">
    <citation type="journal article" date="2015" name="ISME J.">
        <title>Genomic and phenotypic differentiation among Methanosarcina mazei populations from Columbia River sediment.</title>
        <authorList>
            <person name="Youngblut N.D."/>
            <person name="Wirth J.S."/>
            <person name="Henriksen J.R."/>
            <person name="Smith M."/>
            <person name="Simon H."/>
            <person name="Metcalf W.W."/>
            <person name="Whitaker R.J."/>
        </authorList>
    </citation>
    <scope>NUCLEOTIDE SEQUENCE [LARGE SCALE GENOMIC DNA]</scope>
    <source>
        <strain evidence="1 8">3.F.T.1A.1</strain>
        <strain evidence="3 9">3.F.T.1A.2</strain>
        <strain evidence="2 11">3.F.T.1A.4</strain>
        <strain evidence="4 10">3.H.M.1B.1</strain>
        <strain evidence="6 7">3.H.M.1B.2</strain>
        <strain evidence="5">3.H.M.1B.5</strain>
    </source>
</reference>
<evidence type="ECO:0000313" key="7">
    <source>
        <dbReference type="Proteomes" id="UP000033835"/>
    </source>
</evidence>
<dbReference type="Proteomes" id="UP000034279">
    <property type="component" value="Unassembled WGS sequence"/>
</dbReference>
<dbReference type="EMBL" id="JJPU01000208">
    <property type="protein sequence ID" value="KKG91305.1"/>
    <property type="molecule type" value="Genomic_DNA"/>
</dbReference>
<comment type="caution">
    <text evidence="2">The sequence shown here is derived from an EMBL/GenBank/DDBJ whole genome shotgun (WGS) entry which is preliminary data.</text>
</comment>
<evidence type="ECO:0000313" key="9">
    <source>
        <dbReference type="Proteomes" id="UP000034279"/>
    </source>
</evidence>
<sequence>MFTDLLIINIDIKFSFKYSKFCSSSCKPVRNRILISKERNITVSGDLSGLLMDNFVRRNLTQRAQVLVLKAFKRDLIGCSVDS</sequence>
<dbReference type="Proteomes" id="UP000034566">
    <property type="component" value="Unassembled WGS sequence"/>
</dbReference>